<evidence type="ECO:0000313" key="2">
    <source>
        <dbReference type="EMBL" id="ENI01611.1"/>
    </source>
</evidence>
<keyword evidence="1" id="KW-0732">Signal</keyword>
<organism evidence="2 3">
    <name type="scientific">Cochliobolus heterostrophus (strain C4 / ATCC 48331 / race T)</name>
    <name type="common">Southern corn leaf blight fungus</name>
    <name type="synonym">Bipolaris maydis</name>
    <dbReference type="NCBI Taxonomy" id="665024"/>
    <lineage>
        <taxon>Eukaryota</taxon>
        <taxon>Fungi</taxon>
        <taxon>Dikarya</taxon>
        <taxon>Ascomycota</taxon>
        <taxon>Pezizomycotina</taxon>
        <taxon>Dothideomycetes</taxon>
        <taxon>Pleosporomycetidae</taxon>
        <taxon>Pleosporales</taxon>
        <taxon>Pleosporineae</taxon>
        <taxon>Pleosporaceae</taxon>
        <taxon>Bipolaris</taxon>
    </lineage>
</organism>
<keyword evidence="3" id="KW-1185">Reference proteome</keyword>
<reference evidence="3" key="2">
    <citation type="journal article" date="2013" name="PLoS Genet.">
        <title>Comparative genome structure, secondary metabolite, and effector coding capacity across Cochliobolus pathogens.</title>
        <authorList>
            <person name="Condon B.J."/>
            <person name="Leng Y."/>
            <person name="Wu D."/>
            <person name="Bushley K.E."/>
            <person name="Ohm R.A."/>
            <person name="Otillar R."/>
            <person name="Martin J."/>
            <person name="Schackwitz W."/>
            <person name="Grimwood J."/>
            <person name="MohdZainudin N."/>
            <person name="Xue C."/>
            <person name="Wang R."/>
            <person name="Manning V.A."/>
            <person name="Dhillon B."/>
            <person name="Tu Z.J."/>
            <person name="Steffenson B.J."/>
            <person name="Salamov A."/>
            <person name="Sun H."/>
            <person name="Lowry S."/>
            <person name="LaButti K."/>
            <person name="Han J."/>
            <person name="Copeland A."/>
            <person name="Lindquist E."/>
            <person name="Barry K."/>
            <person name="Schmutz J."/>
            <person name="Baker S.E."/>
            <person name="Ciuffetti L.M."/>
            <person name="Grigoriev I.V."/>
            <person name="Zhong S."/>
            <person name="Turgeon B.G."/>
        </authorList>
    </citation>
    <scope>NUCLEOTIDE SEQUENCE [LARGE SCALE GENOMIC DNA]</scope>
    <source>
        <strain evidence="3">C4 / ATCC 48331 / race T</strain>
    </source>
</reference>
<dbReference type="HOGENOM" id="CLU_032618_0_0_1"/>
<dbReference type="Proteomes" id="UP000012338">
    <property type="component" value="Unassembled WGS sequence"/>
</dbReference>
<dbReference type="GeneID" id="25845051"/>
<evidence type="ECO:0000256" key="1">
    <source>
        <dbReference type="SAM" id="SignalP"/>
    </source>
</evidence>
<accession>N4X4Z4</accession>
<name>N4X4Z4_COCH4</name>
<dbReference type="RefSeq" id="XP_014075520.1">
    <property type="nucleotide sequence ID" value="XM_014220045.1"/>
</dbReference>
<reference evidence="2 3" key="1">
    <citation type="journal article" date="2012" name="PLoS Pathog.">
        <title>Diverse lifestyles and strategies of plant pathogenesis encoded in the genomes of eighteen Dothideomycetes fungi.</title>
        <authorList>
            <person name="Ohm R.A."/>
            <person name="Feau N."/>
            <person name="Henrissat B."/>
            <person name="Schoch C.L."/>
            <person name="Horwitz B.A."/>
            <person name="Barry K.W."/>
            <person name="Condon B.J."/>
            <person name="Copeland A.C."/>
            <person name="Dhillon B."/>
            <person name="Glaser F."/>
            <person name="Hesse C.N."/>
            <person name="Kosti I."/>
            <person name="LaButti K."/>
            <person name="Lindquist E.A."/>
            <person name="Lucas S."/>
            <person name="Salamov A.A."/>
            <person name="Bradshaw R.E."/>
            <person name="Ciuffetti L."/>
            <person name="Hamelin R.C."/>
            <person name="Kema G.H.J."/>
            <person name="Lawrence C."/>
            <person name="Scott J.A."/>
            <person name="Spatafora J.W."/>
            <person name="Turgeon B.G."/>
            <person name="de Wit P.J.G.M."/>
            <person name="Zhong S."/>
            <person name="Goodwin S.B."/>
            <person name="Grigoriev I.V."/>
        </authorList>
    </citation>
    <scope>NUCLEOTIDE SEQUENCE [LARGE SCALE GENOMIC DNA]</scope>
    <source>
        <strain evidence="3">C4 / ATCC 48331 / race T</strain>
    </source>
</reference>
<feature type="signal peptide" evidence="1">
    <location>
        <begin position="1"/>
        <end position="18"/>
    </location>
</feature>
<gene>
    <name evidence="2" type="ORF">COCC4DRAFT_43479</name>
</gene>
<evidence type="ECO:0000313" key="3">
    <source>
        <dbReference type="Proteomes" id="UP000012338"/>
    </source>
</evidence>
<evidence type="ECO:0008006" key="4">
    <source>
        <dbReference type="Google" id="ProtNLM"/>
    </source>
</evidence>
<feature type="chain" id="PRO_5004123505" description="SGNH hydrolase-type esterase domain-containing protein" evidence="1">
    <location>
        <begin position="19"/>
        <end position="575"/>
    </location>
</feature>
<dbReference type="OrthoDB" id="21678at2759"/>
<sequence>MISEPLVSLLALISVANGYVLQCAKPVSPANWSSSSTPSPLLKRAGDPSNMEWIKRLAAIGDSHTAGIGAGRPLGHQISSDEVAFKVPMDLDQIRDNYSCSRYDLAYPKFFDTRINNCEKQSWDFAWFLPLGASYQALTVARRLTSNKLVPDINSAIRAAVNAAAEDSDIKYLVGYSDWDWWVTEEVDGQMCSPSSNGDYPDPRQPDMHFIKPDTHPFFGWQSQVGRDSPRKRELDFDMDLEEMLSSPRLSKSEKRQVKRVKAAMEVREDHLRRTMYDSILYKSPDPRATVRHKLDRRAPSPPGCPGDGGPDMTLGLVLPDHVGANVTDHLTIASFALAEPMDLRSIAFRVDAPYCTSVRDEFTCFSTTSSKYYVNGNRTNANYESFCKEVDEKHPSGTVNWSYSKLYDAGTPKEHDLIVSLANGNSVFHKDQCIDSMRAIINSCDTRDNPMNWKGDGRYIREAGDIRYEMHPRRSNRPWPPSKIVYGRCESWYKVLFGQYTIEGAGWATWNWGQKTMLPNMKGCYGLGTTDWKFEYYDDPGKHKGYEWKVMFRTPIWVRARCWSNNKVVRAAGG</sequence>
<dbReference type="EMBL" id="KB733467">
    <property type="protein sequence ID" value="ENI01611.1"/>
    <property type="molecule type" value="Genomic_DNA"/>
</dbReference>
<dbReference type="AlphaFoldDB" id="N4X4Z4"/>
<proteinExistence type="predicted"/>
<dbReference type="Pfam" id="PF18647">
    <property type="entry name" value="Fungal_lectin_2"/>
    <property type="match status" value="1"/>
</dbReference>
<protein>
    <recommendedName>
        <fullName evidence="4">SGNH hydrolase-type esterase domain-containing protein</fullName>
    </recommendedName>
</protein>